<evidence type="ECO:0000256" key="18">
    <source>
        <dbReference type="ARBA" id="ARBA00029893"/>
    </source>
</evidence>
<dbReference type="PANTHER" id="PTHR13619:SF0">
    <property type="entry name" value="PHOSPHATIDATE CYTIDYLYLTRANSFERASE, MITOCHONDRIAL"/>
    <property type="match status" value="1"/>
</dbReference>
<evidence type="ECO:0000256" key="15">
    <source>
        <dbReference type="ARBA" id="ARBA00023136"/>
    </source>
</evidence>
<keyword evidence="21" id="KW-1185">Reference proteome</keyword>
<accession>A0AAN8EU23</accession>
<dbReference type="Proteomes" id="UP001331761">
    <property type="component" value="Unassembled WGS sequence"/>
</dbReference>
<dbReference type="GO" id="GO:0016024">
    <property type="term" value="P:CDP-diacylglycerol biosynthetic process"/>
    <property type="evidence" value="ECO:0007669"/>
    <property type="project" value="TreeGrafter"/>
</dbReference>
<dbReference type="EMBL" id="WIXE01023953">
    <property type="protein sequence ID" value="KAK5966037.1"/>
    <property type="molecule type" value="Genomic_DNA"/>
</dbReference>
<comment type="subcellular location">
    <subcellularLocation>
        <location evidence="2">Mitochondrion inner membrane</location>
        <topology evidence="2">Peripheral membrane protein</topology>
        <orientation evidence="2">Matrix side</orientation>
    </subcellularLocation>
</comment>
<dbReference type="InterPro" id="IPR015222">
    <property type="entry name" value="Tam41"/>
</dbReference>
<dbReference type="Pfam" id="PF09139">
    <property type="entry name" value="Tam41_Mmp37"/>
    <property type="match status" value="1"/>
</dbReference>
<dbReference type="AlphaFoldDB" id="A0AAN8EU23"/>
<evidence type="ECO:0000256" key="1">
    <source>
        <dbReference type="ARBA" id="ARBA00001946"/>
    </source>
</evidence>
<evidence type="ECO:0000256" key="7">
    <source>
        <dbReference type="ARBA" id="ARBA00018337"/>
    </source>
</evidence>
<keyword evidence="12" id="KW-0460">Magnesium</keyword>
<evidence type="ECO:0000256" key="14">
    <source>
        <dbReference type="ARBA" id="ARBA00023128"/>
    </source>
</evidence>
<keyword evidence="14" id="KW-0496">Mitochondrion</keyword>
<comment type="similarity">
    <text evidence="5">Belongs to the TAM41 family.</text>
</comment>
<sequence>MSTEECEELISVLPLSTVEYAFAYGSGAFQQQGENKSEKMVDFVLCTNDPVTFHTENIEKNSSHYSLLRCIGAKSLVKFQTRLAARVYYNTRVHVGNRRMKYGVISMEDLKRDLLDWRWLYVAGRLHKPVLNVVTPTAAVKSNLEENRRSALQAALLLLPDSFNLEELFEKIVSLSYTGDFRMYVGEDKDKIKKIVLGSMEELSDVYNPLLANDSRLVVQNGKVLQDGSTAAIYHRLNLLPSTVLNRIQKNWNKRNKWQKDTEEARNNQN</sequence>
<evidence type="ECO:0000256" key="8">
    <source>
        <dbReference type="ARBA" id="ARBA00022516"/>
    </source>
</evidence>
<keyword evidence="15" id="KW-0472">Membrane</keyword>
<proteinExistence type="inferred from homology"/>
<evidence type="ECO:0000256" key="16">
    <source>
        <dbReference type="ARBA" id="ARBA00023209"/>
    </source>
</evidence>
<keyword evidence="9" id="KW-0808">Transferase</keyword>
<organism evidence="20 21">
    <name type="scientific">Trichostrongylus colubriformis</name>
    <name type="common">Black scour worm</name>
    <dbReference type="NCBI Taxonomy" id="6319"/>
    <lineage>
        <taxon>Eukaryota</taxon>
        <taxon>Metazoa</taxon>
        <taxon>Ecdysozoa</taxon>
        <taxon>Nematoda</taxon>
        <taxon>Chromadorea</taxon>
        <taxon>Rhabditida</taxon>
        <taxon>Rhabditina</taxon>
        <taxon>Rhabditomorpha</taxon>
        <taxon>Strongyloidea</taxon>
        <taxon>Trichostrongylidae</taxon>
        <taxon>Trichostrongylus</taxon>
    </lineage>
</organism>
<evidence type="ECO:0000256" key="12">
    <source>
        <dbReference type="ARBA" id="ARBA00022842"/>
    </source>
</evidence>
<evidence type="ECO:0000256" key="5">
    <source>
        <dbReference type="ARBA" id="ARBA00005458"/>
    </source>
</evidence>
<evidence type="ECO:0000256" key="19">
    <source>
        <dbReference type="ARBA" id="ARBA00031502"/>
    </source>
</evidence>
<name>A0AAN8EU23_TRICO</name>
<dbReference type="GO" id="GO:0005743">
    <property type="term" value="C:mitochondrial inner membrane"/>
    <property type="evidence" value="ECO:0007669"/>
    <property type="project" value="UniProtKB-SubCell"/>
</dbReference>
<evidence type="ECO:0000313" key="20">
    <source>
        <dbReference type="EMBL" id="KAK5966037.1"/>
    </source>
</evidence>
<evidence type="ECO:0000256" key="17">
    <source>
        <dbReference type="ARBA" id="ARBA00023264"/>
    </source>
</evidence>
<evidence type="ECO:0000256" key="10">
    <source>
        <dbReference type="ARBA" id="ARBA00022695"/>
    </source>
</evidence>
<evidence type="ECO:0000313" key="21">
    <source>
        <dbReference type="Proteomes" id="UP001331761"/>
    </source>
</evidence>
<comment type="caution">
    <text evidence="20">The sequence shown here is derived from an EMBL/GenBank/DDBJ whole genome shotgun (WGS) entry which is preliminary data.</text>
</comment>
<reference evidence="20 21" key="1">
    <citation type="submission" date="2019-10" db="EMBL/GenBank/DDBJ databases">
        <title>Assembly and Annotation for the nematode Trichostrongylus colubriformis.</title>
        <authorList>
            <person name="Martin J."/>
        </authorList>
    </citation>
    <scope>NUCLEOTIDE SEQUENCE [LARGE SCALE GENOMIC DNA]</scope>
    <source>
        <strain evidence="20">G859</strain>
        <tissue evidence="20">Whole worm</tissue>
    </source>
</reference>
<evidence type="ECO:0000256" key="9">
    <source>
        <dbReference type="ARBA" id="ARBA00022679"/>
    </source>
</evidence>
<evidence type="ECO:0000256" key="2">
    <source>
        <dbReference type="ARBA" id="ARBA00004443"/>
    </source>
</evidence>
<comment type="pathway">
    <text evidence="3">Phospholipid metabolism; CDP-diacylglycerol biosynthesis; CDP-diacylglycerol from sn-glycerol 3-phosphate: step 3/3.</text>
</comment>
<dbReference type="PIRSF" id="PIRSF028840">
    <property type="entry name" value="Mmp37"/>
    <property type="match status" value="1"/>
</dbReference>
<keyword evidence="11" id="KW-0999">Mitochondrion inner membrane</keyword>
<protein>
    <recommendedName>
        <fullName evidence="7">Phosphatidate cytidylyltransferase, mitochondrial</fullName>
        <ecNumber evidence="6">2.7.7.41</ecNumber>
    </recommendedName>
    <alternativeName>
        <fullName evidence="18">CDP-diacylglycerol synthase</fullName>
    </alternativeName>
    <alternativeName>
        <fullName evidence="19">Mitochondrial translocator assembly and maintenance protein 41 homolog</fullName>
    </alternativeName>
</protein>
<keyword evidence="13" id="KW-0443">Lipid metabolism</keyword>
<dbReference type="GO" id="GO:0032049">
    <property type="term" value="P:cardiolipin biosynthetic process"/>
    <property type="evidence" value="ECO:0007669"/>
    <property type="project" value="InterPro"/>
</dbReference>
<evidence type="ECO:0000256" key="13">
    <source>
        <dbReference type="ARBA" id="ARBA00023098"/>
    </source>
</evidence>
<evidence type="ECO:0000256" key="4">
    <source>
        <dbReference type="ARBA" id="ARBA00005189"/>
    </source>
</evidence>
<evidence type="ECO:0000256" key="3">
    <source>
        <dbReference type="ARBA" id="ARBA00005119"/>
    </source>
</evidence>
<dbReference type="PANTHER" id="PTHR13619">
    <property type="entry name" value="PHOSPHATIDATE CYTIDYLYLTRANSFERASE, MITOCHONDRIAL"/>
    <property type="match status" value="1"/>
</dbReference>
<keyword evidence="17" id="KW-1208">Phospholipid metabolism</keyword>
<evidence type="ECO:0000256" key="11">
    <source>
        <dbReference type="ARBA" id="ARBA00022792"/>
    </source>
</evidence>
<gene>
    <name evidence="20" type="ORF">GCK32_007141</name>
</gene>
<keyword evidence="10 20" id="KW-0548">Nucleotidyltransferase</keyword>
<evidence type="ECO:0000256" key="6">
    <source>
        <dbReference type="ARBA" id="ARBA00012487"/>
    </source>
</evidence>
<comment type="cofactor">
    <cofactor evidence="1">
        <name>Mg(2+)</name>
        <dbReference type="ChEBI" id="CHEBI:18420"/>
    </cofactor>
</comment>
<comment type="pathway">
    <text evidence="4">Lipid metabolism.</text>
</comment>
<dbReference type="GO" id="GO:0004605">
    <property type="term" value="F:phosphatidate cytidylyltransferase activity"/>
    <property type="evidence" value="ECO:0007669"/>
    <property type="project" value="UniProtKB-EC"/>
</dbReference>
<keyword evidence="16" id="KW-0594">Phospholipid biosynthesis</keyword>
<keyword evidence="8" id="KW-0444">Lipid biosynthesis</keyword>
<dbReference type="EC" id="2.7.7.41" evidence="6"/>